<evidence type="ECO:0000313" key="1">
    <source>
        <dbReference type="EMBL" id="GAH90741.1"/>
    </source>
</evidence>
<feature type="non-terminal residue" evidence="1">
    <location>
        <position position="1"/>
    </location>
</feature>
<name>X1J7M6_9ZZZZ</name>
<reference evidence="1" key="1">
    <citation type="journal article" date="2014" name="Front. Microbiol.">
        <title>High frequency of phylogenetically diverse reductive dehalogenase-homologous genes in deep subseafloor sedimentary metagenomes.</title>
        <authorList>
            <person name="Kawai M."/>
            <person name="Futagami T."/>
            <person name="Toyoda A."/>
            <person name="Takaki Y."/>
            <person name="Nishi S."/>
            <person name="Hori S."/>
            <person name="Arai W."/>
            <person name="Tsubouchi T."/>
            <person name="Morono Y."/>
            <person name="Uchiyama I."/>
            <person name="Ito T."/>
            <person name="Fujiyama A."/>
            <person name="Inagaki F."/>
            <person name="Takami H."/>
        </authorList>
    </citation>
    <scope>NUCLEOTIDE SEQUENCE</scope>
    <source>
        <strain evidence="1">Expedition CK06-06</strain>
    </source>
</reference>
<feature type="non-terminal residue" evidence="1">
    <location>
        <position position="56"/>
    </location>
</feature>
<accession>X1J7M6</accession>
<dbReference type="EMBL" id="BARU01049072">
    <property type="protein sequence ID" value="GAH90741.1"/>
    <property type="molecule type" value="Genomic_DNA"/>
</dbReference>
<evidence type="ECO:0008006" key="2">
    <source>
        <dbReference type="Google" id="ProtNLM"/>
    </source>
</evidence>
<comment type="caution">
    <text evidence="1">The sequence shown here is derived from an EMBL/GenBank/DDBJ whole genome shotgun (WGS) entry which is preliminary data.</text>
</comment>
<dbReference type="AlphaFoldDB" id="X1J7M6"/>
<sequence>EKREIEVVIAGHICIDLIPKFPERSESKIEKLFSPGKLINVEEASISTGGPVSNTG</sequence>
<organism evidence="1">
    <name type="scientific">marine sediment metagenome</name>
    <dbReference type="NCBI Taxonomy" id="412755"/>
    <lineage>
        <taxon>unclassified sequences</taxon>
        <taxon>metagenomes</taxon>
        <taxon>ecological metagenomes</taxon>
    </lineage>
</organism>
<protein>
    <recommendedName>
        <fullName evidence="2">Carbohydrate kinase PfkB domain-containing protein</fullName>
    </recommendedName>
</protein>
<proteinExistence type="predicted"/>
<gene>
    <name evidence="1" type="ORF">S03H2_72507</name>
</gene>